<keyword evidence="1" id="KW-1133">Transmembrane helix</keyword>
<keyword evidence="1" id="KW-0472">Membrane</keyword>
<dbReference type="AlphaFoldDB" id="A0A8K1CEX3"/>
<dbReference type="OrthoDB" id="155731at2759"/>
<name>A0A8K1CEX3_PYTOL</name>
<organism evidence="2 3">
    <name type="scientific">Pythium oligandrum</name>
    <name type="common">Mycoparasitic fungus</name>
    <dbReference type="NCBI Taxonomy" id="41045"/>
    <lineage>
        <taxon>Eukaryota</taxon>
        <taxon>Sar</taxon>
        <taxon>Stramenopiles</taxon>
        <taxon>Oomycota</taxon>
        <taxon>Peronosporomycetes</taxon>
        <taxon>Pythiales</taxon>
        <taxon>Pythiaceae</taxon>
        <taxon>Pythium</taxon>
    </lineage>
</organism>
<evidence type="ECO:0000256" key="1">
    <source>
        <dbReference type="SAM" id="Phobius"/>
    </source>
</evidence>
<feature type="transmembrane region" description="Helical" evidence="1">
    <location>
        <begin position="411"/>
        <end position="430"/>
    </location>
</feature>
<comment type="caution">
    <text evidence="2">The sequence shown here is derived from an EMBL/GenBank/DDBJ whole genome shotgun (WGS) entry which is preliminary data.</text>
</comment>
<evidence type="ECO:0000313" key="3">
    <source>
        <dbReference type="Proteomes" id="UP000794436"/>
    </source>
</evidence>
<evidence type="ECO:0000313" key="2">
    <source>
        <dbReference type="EMBL" id="TMW60942.1"/>
    </source>
</evidence>
<gene>
    <name evidence="2" type="ORF">Poli38472_000984</name>
</gene>
<dbReference type="EMBL" id="SPLM01000108">
    <property type="protein sequence ID" value="TMW60942.1"/>
    <property type="molecule type" value="Genomic_DNA"/>
</dbReference>
<accession>A0A8K1CEX3</accession>
<sequence length="514" mass="56226">MPVTSAGEVITLAYPLLHELLRHPLDQPFNGTVASDNILESLTKTHAALESFVNTTSSKSLEWIDISSAEVEFTRKEASLGNLVFDSVTIELPFQAEYMQRQLTLSENKTTTNITYEHHAFSDNGEIDYFFDINVKEECGEAGCVVSPRGEGQTMAIVDMGVQVRALALCVDEESSEEDLKKTIEVAISQDGATQTCARLSSTSFAVVSLAQRVEGDQMDKADGVIRLKNARKFYSISIARVSWSHKDISSMLGEACSTQAECMGLSIPLSSTSDLVVGHKAIAMEDLRVLRSGGEHWPYLVATSSQEVDSSGNLKGDMIFPSNFKFESESLDLKDQECESERGRLLQSIKVNHWFSTHSLDSAFLSAVLWLFQNGVVIESESSSSVASSTDPTPEISARLVVRVPPKSALYTYAGCSILVLLSVCVLLFSKQTEAQIEKHFRPVHLAQMLVDTSSELCPSTRLVQSDLLNVGGDLLSSSESLTEFEIVSLTLRHRTITTTMIQVPKGPSVSVS</sequence>
<keyword evidence="3" id="KW-1185">Reference proteome</keyword>
<protein>
    <submittedName>
        <fullName evidence="2">Uncharacterized protein</fullName>
    </submittedName>
</protein>
<dbReference type="Proteomes" id="UP000794436">
    <property type="component" value="Unassembled WGS sequence"/>
</dbReference>
<keyword evidence="1" id="KW-0812">Transmembrane</keyword>
<proteinExistence type="predicted"/>
<reference evidence="2" key="1">
    <citation type="submission" date="2019-03" db="EMBL/GenBank/DDBJ databases">
        <title>Long read genome sequence of the mycoparasitic Pythium oligandrum ATCC 38472 isolated from sugarbeet rhizosphere.</title>
        <authorList>
            <person name="Gaulin E."/>
        </authorList>
    </citation>
    <scope>NUCLEOTIDE SEQUENCE</scope>
    <source>
        <strain evidence="2">ATCC 38472_TT</strain>
    </source>
</reference>